<name>I2GCH3_9BACT</name>
<dbReference type="GO" id="GO:0004518">
    <property type="term" value="F:nuclease activity"/>
    <property type="evidence" value="ECO:0007669"/>
    <property type="project" value="UniProtKB-KW"/>
</dbReference>
<feature type="domain" description="HD Cas3-type" evidence="10">
    <location>
        <begin position="20"/>
        <end position="225"/>
    </location>
</feature>
<comment type="similarity">
    <text evidence="2">In the central section; belongs to the CRISPR-associated helicase Cas3 family.</text>
</comment>
<evidence type="ECO:0000259" key="10">
    <source>
        <dbReference type="PROSITE" id="PS51643"/>
    </source>
</evidence>
<dbReference type="PANTHER" id="PTHR47963">
    <property type="entry name" value="DEAD-BOX ATP-DEPENDENT RNA HELICASE 47, MITOCHONDRIAL"/>
    <property type="match status" value="1"/>
</dbReference>
<dbReference type="PROSITE" id="PS51643">
    <property type="entry name" value="HD_CAS3"/>
    <property type="match status" value="1"/>
</dbReference>
<evidence type="ECO:0000256" key="9">
    <source>
        <dbReference type="ARBA" id="ARBA00023118"/>
    </source>
</evidence>
<comment type="similarity">
    <text evidence="1">In the N-terminal section; belongs to the CRISPR-associated nuclease Cas3-HD family.</text>
</comment>
<dbReference type="OrthoDB" id="9810236at2"/>
<evidence type="ECO:0000256" key="3">
    <source>
        <dbReference type="ARBA" id="ARBA00022722"/>
    </source>
</evidence>
<dbReference type="AlphaFoldDB" id="I2GCH3"/>
<dbReference type="NCBIfam" id="TIGR01596">
    <property type="entry name" value="cas3_HD"/>
    <property type="match status" value="1"/>
</dbReference>
<accession>I2GCH3</accession>
<dbReference type="RefSeq" id="WP_009280183.1">
    <property type="nucleotide sequence ID" value="NZ_CAIT01000004.1"/>
</dbReference>
<keyword evidence="6" id="KW-0378">Hydrolase</keyword>
<keyword evidence="7" id="KW-0347">Helicase</keyword>
<dbReference type="GO" id="GO:0046872">
    <property type="term" value="F:metal ion binding"/>
    <property type="evidence" value="ECO:0007669"/>
    <property type="project" value="UniProtKB-KW"/>
</dbReference>
<dbReference type="InterPro" id="IPR038257">
    <property type="entry name" value="CRISPR-assoc_Cas3_HD_sf"/>
</dbReference>
<dbReference type="SMART" id="SM00490">
    <property type="entry name" value="HELICc"/>
    <property type="match status" value="1"/>
</dbReference>
<dbReference type="Proteomes" id="UP000009309">
    <property type="component" value="Unassembled WGS sequence"/>
</dbReference>
<keyword evidence="12" id="KW-1185">Reference proteome</keyword>
<evidence type="ECO:0000313" key="11">
    <source>
        <dbReference type="EMBL" id="CCH51597.1"/>
    </source>
</evidence>
<keyword evidence="5" id="KW-0547">Nucleotide-binding</keyword>
<organism evidence="11 12">
    <name type="scientific">Fibrisoma limi BUZ 3</name>
    <dbReference type="NCBI Taxonomy" id="1185876"/>
    <lineage>
        <taxon>Bacteria</taxon>
        <taxon>Pseudomonadati</taxon>
        <taxon>Bacteroidota</taxon>
        <taxon>Cytophagia</taxon>
        <taxon>Cytophagales</taxon>
        <taxon>Spirosomataceae</taxon>
        <taxon>Fibrisoma</taxon>
    </lineage>
</organism>
<dbReference type="GO" id="GO:0005524">
    <property type="term" value="F:ATP binding"/>
    <property type="evidence" value="ECO:0007669"/>
    <property type="project" value="UniProtKB-KW"/>
</dbReference>
<dbReference type="EMBL" id="CAIT01000004">
    <property type="protein sequence ID" value="CCH51597.1"/>
    <property type="molecule type" value="Genomic_DNA"/>
</dbReference>
<dbReference type="GO" id="GO:0016787">
    <property type="term" value="F:hydrolase activity"/>
    <property type="evidence" value="ECO:0007669"/>
    <property type="project" value="UniProtKB-KW"/>
</dbReference>
<keyword evidence="8" id="KW-0067">ATP-binding</keyword>
<evidence type="ECO:0000256" key="7">
    <source>
        <dbReference type="ARBA" id="ARBA00022806"/>
    </source>
</evidence>
<dbReference type="InterPro" id="IPR027417">
    <property type="entry name" value="P-loop_NTPase"/>
</dbReference>
<evidence type="ECO:0000256" key="5">
    <source>
        <dbReference type="ARBA" id="ARBA00022741"/>
    </source>
</evidence>
<sequence length="937" mass="104924">METWRLFWAKTNREKIADLPDDWTHPLWAHLIDVGSAAQVLWDNFLPASLKQKMADALGMTIDEAGRFLSIWIGLHDLGKGIPNFQGMHAPSQQKLTDAGLIFHERPNRLHHGHASIAIVWRWLRAKDLPFDTLLDATAACVGIHHGKLCHSDCWEEVAEDEKPNAVLGNEEWKRAQLDLAEAVFTAWGADWPDLSRFESIGGPNDAWPDWLMAFAGWATLADWLGSMQRCYDTSILAGASLANYVPNSRAGAERAYQQAGLNQRPNLRALTFEEHFHYEPRPLQAIIRDLPLSTDSPNLLIAEAPTGEGKTEAAFYGAARLGGGLYVAMPSQSTSDGLFPRLRQFIKGDLDKGLSPAHEGETTALRLVHGNDLLHDEALSLLTIDQATASIADEDEKSTKPDESSKGRLLSWFMPKKRALLVPYGVGTVDQVFLGVLYAKHFFLRLFALCGKTVIFDEVHAYDTYMNTLFGQLLQWLRALDVNVVILSATLPGSAREQMLRAWGVALATVADPATVAYPVVWHATDGQMQVHPFNAAPDRGQRLMFRWCGAEVETLVERVRTLLQEGATVIVICNKVARAQQVFEALDDDNLLPQEDRMLLHARMPQAWRQKREKEALARFGKDRPTRPGLLVGTQVIEQSLDLDADAMITDLAPVDLLLQRAGRLHRHKRKDRPAGFEEPVFYIACPKAQSGELPEVGEISGGGKIYGEVLLWKTYALLRRVGGWALPLGDARLPGYRSLIEAVYGHLNLPPDDLNDQAQTTYTKSLDKWDVKDNRQAADARKRLVPQPERFEDLFTFEKPELAEEDEGQKSQLPEHLQALTRNPDGINAEVLLLHRTDQGWSVEAGGPTVLYRDRPRFLDPETLRTVFGASIRISQPDVVAALWQQKNEEWKKQQEHNRVLQRFHLIELTGNVATVGNATLRLDDRLGLAIEGR</sequence>
<dbReference type="InterPro" id="IPR006483">
    <property type="entry name" value="CRISPR-assoc_Cas3_HD"/>
</dbReference>
<dbReference type="Pfam" id="PF18019">
    <property type="entry name" value="Cas3_HD"/>
    <property type="match status" value="1"/>
</dbReference>
<dbReference type="Pfam" id="PF22590">
    <property type="entry name" value="Cas3-like_C_2"/>
    <property type="match status" value="1"/>
</dbReference>
<evidence type="ECO:0000256" key="2">
    <source>
        <dbReference type="ARBA" id="ARBA00009046"/>
    </source>
</evidence>
<evidence type="ECO:0000256" key="6">
    <source>
        <dbReference type="ARBA" id="ARBA00022801"/>
    </source>
</evidence>
<dbReference type="SUPFAM" id="SSF52540">
    <property type="entry name" value="P-loop containing nucleoside triphosphate hydrolases"/>
    <property type="match status" value="1"/>
</dbReference>
<gene>
    <name evidence="11" type="primary">cas3</name>
    <name evidence="11" type="ORF">BN8_00531</name>
</gene>
<dbReference type="InterPro" id="IPR050547">
    <property type="entry name" value="DEAD_box_RNA_helicases"/>
</dbReference>
<dbReference type="Gene3D" id="1.10.3210.30">
    <property type="match status" value="1"/>
</dbReference>
<keyword evidence="4" id="KW-0479">Metal-binding</keyword>
<dbReference type="InterPro" id="IPR001650">
    <property type="entry name" value="Helicase_C-like"/>
</dbReference>
<dbReference type="PANTHER" id="PTHR47963:SF9">
    <property type="entry name" value="CRISPR-ASSOCIATED ENDONUCLEASE_HELICASE CAS3"/>
    <property type="match status" value="1"/>
</dbReference>
<dbReference type="GO" id="GO:0003724">
    <property type="term" value="F:RNA helicase activity"/>
    <property type="evidence" value="ECO:0007669"/>
    <property type="project" value="TreeGrafter"/>
</dbReference>
<dbReference type="eggNOG" id="COG1203">
    <property type="taxonomic scope" value="Bacteria"/>
</dbReference>
<keyword evidence="9" id="KW-0051">Antiviral defense</keyword>
<reference evidence="11 12" key="1">
    <citation type="journal article" date="2012" name="J. Bacteriol.">
        <title>Genome Sequence of the Filamentous Bacterium Fibrisoma limi BUZ 3T.</title>
        <authorList>
            <person name="Filippini M."/>
            <person name="Qi W."/>
            <person name="Jaenicke S."/>
            <person name="Goesmann A."/>
            <person name="Smits T.H."/>
            <person name="Bagheri H.C."/>
        </authorList>
    </citation>
    <scope>NUCLEOTIDE SEQUENCE [LARGE SCALE GENOMIC DNA]</scope>
    <source>
        <strain evidence="12">BUZ 3T</strain>
    </source>
</reference>
<dbReference type="NCBIfam" id="TIGR01587">
    <property type="entry name" value="cas3_core"/>
    <property type="match status" value="1"/>
</dbReference>
<comment type="caution">
    <text evidence="11">The sequence shown here is derived from an EMBL/GenBank/DDBJ whole genome shotgun (WGS) entry which is preliminary data.</text>
</comment>
<evidence type="ECO:0000256" key="1">
    <source>
        <dbReference type="ARBA" id="ARBA00006847"/>
    </source>
</evidence>
<dbReference type="Gene3D" id="3.40.50.300">
    <property type="entry name" value="P-loop containing nucleotide triphosphate hydrolases"/>
    <property type="match status" value="2"/>
</dbReference>
<dbReference type="CDD" id="cd09641">
    <property type="entry name" value="Cas3''_I"/>
    <property type="match status" value="1"/>
</dbReference>
<proteinExistence type="inferred from homology"/>
<dbReference type="GO" id="GO:0051607">
    <property type="term" value="P:defense response to virus"/>
    <property type="evidence" value="ECO:0007669"/>
    <property type="project" value="UniProtKB-KW"/>
</dbReference>
<dbReference type="STRING" id="1185876.BN8_00531"/>
<keyword evidence="3" id="KW-0540">Nuclease</keyword>
<dbReference type="GO" id="GO:0003723">
    <property type="term" value="F:RNA binding"/>
    <property type="evidence" value="ECO:0007669"/>
    <property type="project" value="TreeGrafter"/>
</dbReference>
<evidence type="ECO:0000256" key="4">
    <source>
        <dbReference type="ARBA" id="ARBA00022723"/>
    </source>
</evidence>
<dbReference type="InterPro" id="IPR054712">
    <property type="entry name" value="Cas3-like_dom"/>
</dbReference>
<evidence type="ECO:0000256" key="8">
    <source>
        <dbReference type="ARBA" id="ARBA00022840"/>
    </source>
</evidence>
<dbReference type="InterPro" id="IPR006474">
    <property type="entry name" value="Helicase_Cas3_CRISPR-ass_core"/>
</dbReference>
<evidence type="ECO:0000313" key="12">
    <source>
        <dbReference type="Proteomes" id="UP000009309"/>
    </source>
</evidence>
<protein>
    <recommendedName>
        <fullName evidence="10">HD Cas3-type domain-containing protein</fullName>
    </recommendedName>
</protein>